<dbReference type="PANTHER" id="PTHR35714:SF1">
    <property type="entry name" value="OS02G0715300 PROTEIN"/>
    <property type="match status" value="1"/>
</dbReference>
<feature type="non-terminal residue" evidence="2">
    <location>
        <position position="1"/>
    </location>
</feature>
<organism evidence="2 3">
    <name type="scientific">Erythranthe guttata</name>
    <name type="common">Yellow monkey flower</name>
    <name type="synonym">Mimulus guttatus</name>
    <dbReference type="NCBI Taxonomy" id="4155"/>
    <lineage>
        <taxon>Eukaryota</taxon>
        <taxon>Viridiplantae</taxon>
        <taxon>Streptophyta</taxon>
        <taxon>Embryophyta</taxon>
        <taxon>Tracheophyta</taxon>
        <taxon>Spermatophyta</taxon>
        <taxon>Magnoliopsida</taxon>
        <taxon>eudicotyledons</taxon>
        <taxon>Gunneridae</taxon>
        <taxon>Pentapetalae</taxon>
        <taxon>asterids</taxon>
        <taxon>lamiids</taxon>
        <taxon>Lamiales</taxon>
        <taxon>Phrymaceae</taxon>
        <taxon>Erythranthe</taxon>
    </lineage>
</organism>
<accession>A0A022RNI9</accession>
<dbReference type="eggNOG" id="ENOG502S0PV">
    <property type="taxonomic scope" value="Eukaryota"/>
</dbReference>
<keyword evidence="3" id="KW-1185">Reference proteome</keyword>
<evidence type="ECO:0000256" key="1">
    <source>
        <dbReference type="SAM" id="MobiDB-lite"/>
    </source>
</evidence>
<evidence type="ECO:0000313" key="3">
    <source>
        <dbReference type="Proteomes" id="UP000030748"/>
    </source>
</evidence>
<feature type="region of interest" description="Disordered" evidence="1">
    <location>
        <begin position="1"/>
        <end position="22"/>
    </location>
</feature>
<proteinExistence type="predicted"/>
<evidence type="ECO:0000313" key="2">
    <source>
        <dbReference type="EMBL" id="EYU40485.1"/>
    </source>
</evidence>
<protein>
    <submittedName>
        <fullName evidence="2">Uncharacterized protein</fullName>
    </submittedName>
</protein>
<dbReference type="AlphaFoldDB" id="A0A022RNI9"/>
<gene>
    <name evidence="2" type="ORF">MIMGU_mgv1a021713mg</name>
</gene>
<name>A0A022RNI9_ERYGU</name>
<reference evidence="2 3" key="1">
    <citation type="journal article" date="2013" name="Proc. Natl. Acad. Sci. U.S.A.">
        <title>Fine-scale variation in meiotic recombination in Mimulus inferred from population shotgun sequencing.</title>
        <authorList>
            <person name="Hellsten U."/>
            <person name="Wright K.M."/>
            <person name="Jenkins J."/>
            <person name="Shu S."/>
            <person name="Yuan Y."/>
            <person name="Wessler S.R."/>
            <person name="Schmutz J."/>
            <person name="Willis J.H."/>
            <person name="Rokhsar D.S."/>
        </authorList>
    </citation>
    <scope>NUCLEOTIDE SEQUENCE [LARGE SCALE GENOMIC DNA]</scope>
    <source>
        <strain evidence="3">cv. DUN x IM62</strain>
    </source>
</reference>
<dbReference type="EMBL" id="KI630401">
    <property type="protein sequence ID" value="EYU40485.1"/>
    <property type="molecule type" value="Genomic_DNA"/>
</dbReference>
<feature type="compositionally biased region" description="Polar residues" evidence="1">
    <location>
        <begin position="1"/>
        <end position="13"/>
    </location>
</feature>
<sequence>LQRKQSLPLSQSQTKEERSTITPGIRRRLSSLSLNLKIQSSSSPAAAWAFRRSKSISSMAGGSIRKWWEWGCGWILSRKPTFATDLEMNEEETAVLGTHSKGSWRHVFYKVTSQLRRKLVGSDNVGLPQTFRYDSFNYSKNFDDGTTRPDARRRL</sequence>
<dbReference type="PANTHER" id="PTHR35714">
    <property type="entry name" value="OS02G0715300 PROTEIN"/>
    <property type="match status" value="1"/>
</dbReference>
<dbReference type="STRING" id="4155.A0A022RNI9"/>
<dbReference type="Proteomes" id="UP000030748">
    <property type="component" value="Unassembled WGS sequence"/>
</dbReference>